<reference evidence="1 2" key="1">
    <citation type="submission" date="2016-03" db="EMBL/GenBank/DDBJ databases">
        <authorList>
            <person name="Devillers H."/>
        </authorList>
    </citation>
    <scope>NUCLEOTIDE SEQUENCE [LARGE SCALE GENOMIC DNA]</scope>
    <source>
        <strain evidence="1">CBS 10888</strain>
    </source>
</reference>
<evidence type="ECO:0000313" key="1">
    <source>
        <dbReference type="EMBL" id="SCU91935.1"/>
    </source>
</evidence>
<protein>
    <submittedName>
        <fullName evidence="1">LADA_0F13102g1_1</fullName>
    </submittedName>
</protein>
<accession>A0A1G4JMS2</accession>
<dbReference type="InterPro" id="IPR038816">
    <property type="entry name" value="Stationary_phase_5"/>
</dbReference>
<evidence type="ECO:0000313" key="2">
    <source>
        <dbReference type="Proteomes" id="UP000190274"/>
    </source>
</evidence>
<dbReference type="STRING" id="1266660.A0A1G4JMS2"/>
<keyword evidence="2" id="KW-1185">Reference proteome</keyword>
<dbReference type="PANTHER" id="PTHR42342">
    <property type="entry name" value="STATIONARY PHASE PROTEIN 5"/>
    <property type="match status" value="1"/>
</dbReference>
<sequence length="371" mass="41833">MSANTLRQWLKVARKQAKQLRQSLDDELQGFLEKNIPKPQRSLVRLPVAVNRRPPFRHGNRFVHTSAKGGVNPPHASPPFRNQSPRFTSCGGNTLLASFNSTYRAPKGTPRGLFTNWNMNTARFTNGRAYSTSAIRITHDAVQNMAISLRCFYNLWDDYLLGNGLDDKTKLKSRVSNFVNNGNLSPKGVSLLRTKELCRMIEDHKQELGYDNFKPGEEMGCVVEFQMPCLEMAAMPSMVFASDEALDMWHEELAAYNIKIRTIEESVRTIYEHYGALPLEFDKRSVRVRFPNITTYEAEMLMRDLGLTLGLVLPAERHSGSQGYLNERHGSYVIPREDVEQNPGGEFAPVLSSPSLSASQYSGFSLLSSYG</sequence>
<organism evidence="1 2">
    <name type="scientific">Lachancea dasiensis</name>
    <dbReference type="NCBI Taxonomy" id="1072105"/>
    <lineage>
        <taxon>Eukaryota</taxon>
        <taxon>Fungi</taxon>
        <taxon>Dikarya</taxon>
        <taxon>Ascomycota</taxon>
        <taxon>Saccharomycotina</taxon>
        <taxon>Saccharomycetes</taxon>
        <taxon>Saccharomycetales</taxon>
        <taxon>Saccharomycetaceae</taxon>
        <taxon>Lachancea</taxon>
    </lineage>
</organism>
<proteinExistence type="predicted"/>
<dbReference type="OrthoDB" id="416253at2759"/>
<dbReference type="Proteomes" id="UP000190274">
    <property type="component" value="Chromosome F"/>
</dbReference>
<dbReference type="GO" id="GO:0043248">
    <property type="term" value="P:proteasome assembly"/>
    <property type="evidence" value="ECO:0007669"/>
    <property type="project" value="TreeGrafter"/>
</dbReference>
<dbReference type="PANTHER" id="PTHR42342:SF1">
    <property type="entry name" value="STATIONARY PHASE PROTEIN 5"/>
    <property type="match status" value="1"/>
</dbReference>
<dbReference type="AlphaFoldDB" id="A0A1G4JMS2"/>
<dbReference type="EMBL" id="LT598458">
    <property type="protein sequence ID" value="SCU91935.1"/>
    <property type="molecule type" value="Genomic_DNA"/>
</dbReference>
<dbReference type="GO" id="GO:0070628">
    <property type="term" value="F:proteasome binding"/>
    <property type="evidence" value="ECO:0007669"/>
    <property type="project" value="InterPro"/>
</dbReference>
<name>A0A1G4JMS2_9SACH</name>
<gene>
    <name evidence="1" type="ORF">LADA_0F13102G</name>
</gene>